<accession>A0AAV2MEN0</accession>
<name>A0AAV2MEN0_KNICA</name>
<proteinExistence type="predicted"/>
<keyword evidence="2" id="KW-1185">Reference proteome</keyword>
<dbReference type="Proteomes" id="UP001497482">
    <property type="component" value="Chromosome 7"/>
</dbReference>
<organism evidence="1 2">
    <name type="scientific">Knipowitschia caucasica</name>
    <name type="common">Caucasian dwarf goby</name>
    <name type="synonym">Pomatoschistus caucasicus</name>
    <dbReference type="NCBI Taxonomy" id="637954"/>
    <lineage>
        <taxon>Eukaryota</taxon>
        <taxon>Metazoa</taxon>
        <taxon>Chordata</taxon>
        <taxon>Craniata</taxon>
        <taxon>Vertebrata</taxon>
        <taxon>Euteleostomi</taxon>
        <taxon>Actinopterygii</taxon>
        <taxon>Neopterygii</taxon>
        <taxon>Teleostei</taxon>
        <taxon>Neoteleostei</taxon>
        <taxon>Acanthomorphata</taxon>
        <taxon>Gobiaria</taxon>
        <taxon>Gobiiformes</taxon>
        <taxon>Gobioidei</taxon>
        <taxon>Gobiidae</taxon>
        <taxon>Gobiinae</taxon>
        <taxon>Knipowitschia</taxon>
    </lineage>
</organism>
<protein>
    <recommendedName>
        <fullName evidence="3">Potassium channel domain-containing protein</fullName>
    </recommendedName>
</protein>
<gene>
    <name evidence="1" type="ORF">KC01_LOCUS38235</name>
</gene>
<evidence type="ECO:0008006" key="3">
    <source>
        <dbReference type="Google" id="ProtNLM"/>
    </source>
</evidence>
<dbReference type="EMBL" id="OZ035829">
    <property type="protein sequence ID" value="CAL1611846.1"/>
    <property type="molecule type" value="Genomic_DNA"/>
</dbReference>
<sequence length="91" mass="10297">MKWFFYTAQVLLIVAPIGGIVDPIGVTSKTLVGRVSTLLTLCVERMAVKMLIGSTFRDASRWLWADIQRLTHMLQEKQGLMQTEMKEVKNG</sequence>
<reference evidence="1 2" key="1">
    <citation type="submission" date="2024-04" db="EMBL/GenBank/DDBJ databases">
        <authorList>
            <person name="Waldvogel A.-M."/>
            <person name="Schoenle A."/>
        </authorList>
    </citation>
    <scope>NUCLEOTIDE SEQUENCE [LARGE SCALE GENOMIC DNA]</scope>
</reference>
<evidence type="ECO:0000313" key="1">
    <source>
        <dbReference type="EMBL" id="CAL1611846.1"/>
    </source>
</evidence>
<dbReference type="AlphaFoldDB" id="A0AAV2MEN0"/>
<evidence type="ECO:0000313" key="2">
    <source>
        <dbReference type="Proteomes" id="UP001497482"/>
    </source>
</evidence>